<dbReference type="Proteomes" id="UP000505269">
    <property type="component" value="Segment"/>
</dbReference>
<keyword evidence="3" id="KW-1185">Reference proteome</keyword>
<feature type="compositionally biased region" description="Polar residues" evidence="1">
    <location>
        <begin position="207"/>
        <end position="219"/>
    </location>
</feature>
<dbReference type="RefSeq" id="YP_009777654.1">
    <property type="nucleotide sequence ID" value="NC_047701.1"/>
</dbReference>
<proteinExistence type="predicted"/>
<reference evidence="2 3" key="1">
    <citation type="journal article" date="2013" name="PLoS Genet.">
        <title>Expanding the Marine Virosphere Using Metagenomics.</title>
        <authorList>
            <person name="Mizuno C.M."/>
            <person name="Rodriguez-Valera F."/>
            <person name="Kimes N.E."/>
            <person name="Ghai R."/>
        </authorList>
    </citation>
    <scope>NUCLEOTIDE SEQUENCE [LARGE SCALE GENOMIC DNA]</scope>
    <source>
        <strain evidence="2">UvMED-CGR-C97-MedDCM-OCT-S42-C7</strain>
    </source>
</reference>
<protein>
    <submittedName>
        <fullName evidence="2">Scaffolding protein</fullName>
    </submittedName>
</protein>
<feature type="compositionally biased region" description="Basic and acidic residues" evidence="1">
    <location>
        <begin position="63"/>
        <end position="84"/>
    </location>
</feature>
<sequence length="256" mass="28286">MVEKVEIKEAETTSEQPTDSAQDKTFENESRPEWLPEKFKNAEDMAKAYGELENKLGQSENNNNKDSEPNKEEVKKDDADLSIDKAEKAVENAGLDMSSLQQEYNEGGQLADKSYDALEKAGIPKDYVDAFIKGQEAIAQQTSNTLKQEVGGADAYNNMMSWASNNLSEAEVNAYNSTVNGKDIEATKLAIAGLNARFKNAEGVEPNLQTGNRPSTSNAPGYRSWAEVTQAMSDERYTSDNAYRTDVQNKLKNSEL</sequence>
<feature type="compositionally biased region" description="Basic and acidic residues" evidence="1">
    <location>
        <begin position="247"/>
        <end position="256"/>
    </location>
</feature>
<feature type="region of interest" description="Disordered" evidence="1">
    <location>
        <begin position="1"/>
        <end position="84"/>
    </location>
</feature>
<evidence type="ECO:0000256" key="1">
    <source>
        <dbReference type="SAM" id="MobiDB-lite"/>
    </source>
</evidence>
<dbReference type="KEGG" id="vg:55412381"/>
<accession>A0A6S4P9Q4</accession>
<dbReference type="GO" id="GO:0019069">
    <property type="term" value="P:viral capsid assembly"/>
    <property type="evidence" value="ECO:0007669"/>
    <property type="project" value="InterPro"/>
</dbReference>
<dbReference type="InterPro" id="IPR008768">
    <property type="entry name" value="Gp9-like"/>
</dbReference>
<name>A0A6S4P9Q4_9CAUD</name>
<feature type="compositionally biased region" description="Basic and acidic residues" evidence="1">
    <location>
        <begin position="21"/>
        <end position="54"/>
    </location>
</feature>
<dbReference type="EMBL" id="AP013541">
    <property type="protein sequence ID" value="BAQ94112.1"/>
    <property type="molecule type" value="Genomic_DNA"/>
</dbReference>
<dbReference type="Pfam" id="PF05396">
    <property type="entry name" value="Phage_T7_Capsid"/>
    <property type="match status" value="1"/>
</dbReference>
<organism evidence="2 3">
    <name type="scientific">uncultured phage_MedDCM-OCT-S42-C7</name>
    <dbReference type="NCBI Taxonomy" id="2741073"/>
    <lineage>
        <taxon>Viruses</taxon>
        <taxon>Duplodnaviria</taxon>
        <taxon>Heunggongvirae</taxon>
        <taxon>Uroviricota</taxon>
        <taxon>Caudoviricetes</taxon>
        <taxon>Autographivirales</taxon>
        <taxon>Sieqvirus</taxon>
        <taxon>Sieqvirus S42C7</taxon>
    </lineage>
</organism>
<dbReference type="GeneID" id="55412381"/>
<feature type="region of interest" description="Disordered" evidence="1">
    <location>
        <begin position="203"/>
        <end position="256"/>
    </location>
</feature>
<evidence type="ECO:0000313" key="2">
    <source>
        <dbReference type="EMBL" id="BAQ94112.1"/>
    </source>
</evidence>
<evidence type="ECO:0000313" key="3">
    <source>
        <dbReference type="Proteomes" id="UP000505269"/>
    </source>
</evidence>
<feature type="compositionally biased region" description="Basic and acidic residues" evidence="1">
    <location>
        <begin position="1"/>
        <end position="11"/>
    </location>
</feature>